<feature type="domain" description="DDE-1" evidence="1">
    <location>
        <begin position="2"/>
        <end position="122"/>
    </location>
</feature>
<dbReference type="GO" id="GO:0003677">
    <property type="term" value="F:DNA binding"/>
    <property type="evidence" value="ECO:0007669"/>
    <property type="project" value="UniProtKB-KW"/>
</dbReference>
<dbReference type="Proteomes" id="UP000054928">
    <property type="component" value="Unassembled WGS sequence"/>
</dbReference>
<dbReference type="OrthoDB" id="89115at2759"/>
<keyword evidence="3" id="KW-1185">Reference proteome</keyword>
<dbReference type="RefSeq" id="XP_024581882.1">
    <property type="nucleotide sequence ID" value="XM_024716266.1"/>
</dbReference>
<dbReference type="EMBL" id="CCYD01001583">
    <property type="protein sequence ID" value="CEG45513.1"/>
    <property type="molecule type" value="Genomic_DNA"/>
</dbReference>
<dbReference type="InterPro" id="IPR004875">
    <property type="entry name" value="DDE_SF_endonuclease_dom"/>
</dbReference>
<evidence type="ECO:0000259" key="1">
    <source>
        <dbReference type="Pfam" id="PF03184"/>
    </source>
</evidence>
<protein>
    <submittedName>
        <fullName evidence="2">DNA-binding centromere protein B (CENP-B)</fullName>
    </submittedName>
</protein>
<keyword evidence="2" id="KW-0238">DNA-binding</keyword>
<reference evidence="3" key="1">
    <citation type="submission" date="2014-09" db="EMBL/GenBank/DDBJ databases">
        <authorList>
            <person name="Sharma Rahul"/>
            <person name="Thines Marco"/>
        </authorList>
    </citation>
    <scope>NUCLEOTIDE SEQUENCE [LARGE SCALE GENOMIC DNA]</scope>
</reference>
<dbReference type="AlphaFoldDB" id="A0A0P1AVJ7"/>
<proteinExistence type="predicted"/>
<name>A0A0P1AVJ7_PLAHL</name>
<accession>A0A0P1AVJ7</accession>
<organism evidence="2 3">
    <name type="scientific">Plasmopara halstedii</name>
    <name type="common">Downy mildew of sunflower</name>
    <dbReference type="NCBI Taxonomy" id="4781"/>
    <lineage>
        <taxon>Eukaryota</taxon>
        <taxon>Sar</taxon>
        <taxon>Stramenopiles</taxon>
        <taxon>Oomycota</taxon>
        <taxon>Peronosporomycetes</taxon>
        <taxon>Peronosporales</taxon>
        <taxon>Peronosporaceae</taxon>
        <taxon>Plasmopara</taxon>
    </lineage>
</organism>
<dbReference type="Pfam" id="PF03184">
    <property type="entry name" value="DDE_1"/>
    <property type="match status" value="1"/>
</dbReference>
<evidence type="ECO:0000313" key="2">
    <source>
        <dbReference type="EMBL" id="CEG45513.1"/>
    </source>
</evidence>
<evidence type="ECO:0000313" key="3">
    <source>
        <dbReference type="Proteomes" id="UP000054928"/>
    </source>
</evidence>
<sequence length="217" mass="24131">MRITVVLAVTASDRKLPPLMIWKEKKGNRAKSTVNSVWVANQPNFWVYSELLSGWIDRVFPPVLDSPVKALVWDSVRAHISKKIKAKCHQRDIAMCVVSGGLTPYLQAGNIGIYKAFKDNLSGLNDQWKHSAAVEYTPRGTIRSPSVDIALQTAATTFCAQTNVLQQSTCVPLATQAICIFNFFKEIFASANLLIRFGDEDEFGVEVGEDKAQVHYL</sequence>
<dbReference type="GeneID" id="36396859"/>